<dbReference type="InterPro" id="IPR002306">
    <property type="entry name" value="Trp-tRNA-ligase"/>
</dbReference>
<evidence type="ECO:0000256" key="8">
    <source>
        <dbReference type="ARBA" id="ARBA00023146"/>
    </source>
</evidence>
<dbReference type="EMBL" id="HBUF01052721">
    <property type="protein sequence ID" value="CAG6622520.1"/>
    <property type="molecule type" value="Transcribed_RNA"/>
</dbReference>
<dbReference type="GO" id="GO:0004830">
    <property type="term" value="F:tryptophan-tRNA ligase activity"/>
    <property type="evidence" value="ECO:0007669"/>
    <property type="project" value="UniProtKB-EC"/>
</dbReference>
<dbReference type="GO" id="GO:0070183">
    <property type="term" value="P:mitochondrial tryptophanyl-tRNA aminoacylation"/>
    <property type="evidence" value="ECO:0007669"/>
    <property type="project" value="TreeGrafter"/>
</dbReference>
<dbReference type="InterPro" id="IPR014729">
    <property type="entry name" value="Rossmann-like_a/b/a_fold"/>
</dbReference>
<dbReference type="PROSITE" id="PS00178">
    <property type="entry name" value="AA_TRNA_LIGASE_I"/>
    <property type="match status" value="1"/>
</dbReference>
<dbReference type="NCBIfam" id="TIGR00233">
    <property type="entry name" value="trpS"/>
    <property type="match status" value="1"/>
</dbReference>
<dbReference type="Gene3D" id="1.10.240.10">
    <property type="entry name" value="Tyrosyl-Transfer RNA Synthetase"/>
    <property type="match status" value="1"/>
</dbReference>
<dbReference type="InterPro" id="IPR002305">
    <property type="entry name" value="aa-tRNA-synth_Ic"/>
</dbReference>
<dbReference type="InterPro" id="IPR001412">
    <property type="entry name" value="aa-tRNA-synth_I_CS"/>
</dbReference>
<evidence type="ECO:0000256" key="3">
    <source>
        <dbReference type="ARBA" id="ARBA00013161"/>
    </source>
</evidence>
<keyword evidence="4 10" id="KW-0436">Ligase</keyword>
<sequence>MISIKSCLFGQGKKLSTACSHLTKQYSKNAKPNVTYPRRIFSGIQPTGTLHLGNYFGAVQNWCKLQNSGEDVIFCIVDLHSITVQQKHNDLKHNIHLMAASCLACGIDPQQSILFQQSCVPEHTQLAWVLTCLCTVNRLKHMPTFIEKSAELKQSPAGLFLYPVLQAADILLYKATHIPAGLDQLHNINLANHLTQLFNNKFVHLFPIPELLPQDESAGKVKSLKDPNKKMSKSDGDAMSKIEITDTPDLILKKCKKALTDHTSEVTYDPVNRPAVSNLITLHALCTNQLPQDICTQVKHLNTGQYKLLLADVLVDKFNPIREEIEYLMKSKEHLEKVLQDGSHRAQAIATKTWDEVKSVVGF</sequence>
<evidence type="ECO:0000256" key="4">
    <source>
        <dbReference type="ARBA" id="ARBA00022598"/>
    </source>
</evidence>
<dbReference type="CDD" id="cd00806">
    <property type="entry name" value="TrpRS_core"/>
    <property type="match status" value="1"/>
</dbReference>
<keyword evidence="5 10" id="KW-0547">Nucleotide-binding</keyword>
<dbReference type="SUPFAM" id="SSF52374">
    <property type="entry name" value="Nucleotidylyl transferase"/>
    <property type="match status" value="1"/>
</dbReference>
<keyword evidence="6 10" id="KW-0067">ATP-binding</keyword>
<comment type="subcellular location">
    <subcellularLocation>
        <location evidence="1">Mitochondrion</location>
    </subcellularLocation>
</comment>
<dbReference type="FunFam" id="1.10.240.10:FF:000002">
    <property type="entry name" value="Tryptophan--tRNA ligase"/>
    <property type="match status" value="1"/>
</dbReference>
<dbReference type="EMBL" id="HBUF01052718">
    <property type="protein sequence ID" value="CAG6622517.1"/>
    <property type="molecule type" value="Transcribed_RNA"/>
</dbReference>
<dbReference type="GO" id="GO:0005524">
    <property type="term" value="F:ATP binding"/>
    <property type="evidence" value="ECO:0007669"/>
    <property type="project" value="UniProtKB-KW"/>
</dbReference>
<dbReference type="EMBL" id="HBUF01052720">
    <property type="protein sequence ID" value="CAG6622519.1"/>
    <property type="molecule type" value="Transcribed_RNA"/>
</dbReference>
<evidence type="ECO:0000256" key="7">
    <source>
        <dbReference type="ARBA" id="ARBA00022917"/>
    </source>
</evidence>
<dbReference type="EMBL" id="HBUF01052719">
    <property type="protein sequence ID" value="CAG6622518.1"/>
    <property type="molecule type" value="Transcribed_RNA"/>
</dbReference>
<dbReference type="PANTHER" id="PTHR43766:SF1">
    <property type="entry name" value="TRYPTOPHAN--TRNA LIGASE, MITOCHONDRIAL"/>
    <property type="match status" value="1"/>
</dbReference>
<dbReference type="GO" id="GO:0005759">
    <property type="term" value="C:mitochondrial matrix"/>
    <property type="evidence" value="ECO:0007669"/>
    <property type="project" value="TreeGrafter"/>
</dbReference>
<dbReference type="EC" id="6.1.1.2" evidence="3"/>
<evidence type="ECO:0000256" key="6">
    <source>
        <dbReference type="ARBA" id="ARBA00022840"/>
    </source>
</evidence>
<evidence type="ECO:0000256" key="9">
    <source>
        <dbReference type="ARBA" id="ARBA00030268"/>
    </source>
</evidence>
<accession>A0A8D8M5N1</accession>
<evidence type="ECO:0000313" key="11">
    <source>
        <dbReference type="EMBL" id="CAG6622519.1"/>
    </source>
</evidence>
<dbReference type="PRINTS" id="PR01039">
    <property type="entry name" value="TRNASYNTHTRP"/>
</dbReference>
<keyword evidence="7 10" id="KW-0648">Protein biosynthesis</keyword>
<name>A0A8D8M5N1_9HEMI</name>
<dbReference type="Gene3D" id="3.40.50.620">
    <property type="entry name" value="HUPs"/>
    <property type="match status" value="1"/>
</dbReference>
<evidence type="ECO:0000256" key="1">
    <source>
        <dbReference type="ARBA" id="ARBA00004173"/>
    </source>
</evidence>
<dbReference type="Pfam" id="PF00579">
    <property type="entry name" value="tRNA-synt_1b"/>
    <property type="match status" value="1"/>
</dbReference>
<organism evidence="11">
    <name type="scientific">Cacopsylla melanoneura</name>
    <dbReference type="NCBI Taxonomy" id="428564"/>
    <lineage>
        <taxon>Eukaryota</taxon>
        <taxon>Metazoa</taxon>
        <taxon>Ecdysozoa</taxon>
        <taxon>Arthropoda</taxon>
        <taxon>Hexapoda</taxon>
        <taxon>Insecta</taxon>
        <taxon>Pterygota</taxon>
        <taxon>Neoptera</taxon>
        <taxon>Paraneoptera</taxon>
        <taxon>Hemiptera</taxon>
        <taxon>Sternorrhyncha</taxon>
        <taxon>Psylloidea</taxon>
        <taxon>Psyllidae</taxon>
        <taxon>Psyllinae</taxon>
        <taxon>Cacopsylla</taxon>
    </lineage>
</organism>
<evidence type="ECO:0000256" key="5">
    <source>
        <dbReference type="ARBA" id="ARBA00022741"/>
    </source>
</evidence>
<comment type="similarity">
    <text evidence="2 10">Belongs to the class-I aminoacyl-tRNA synthetase family.</text>
</comment>
<dbReference type="InterPro" id="IPR050203">
    <property type="entry name" value="Trp-tRNA_synthetase"/>
</dbReference>
<dbReference type="PANTHER" id="PTHR43766">
    <property type="entry name" value="TRYPTOPHAN--TRNA LIGASE, MITOCHONDRIAL"/>
    <property type="match status" value="1"/>
</dbReference>
<evidence type="ECO:0000256" key="10">
    <source>
        <dbReference type="RuleBase" id="RU363036"/>
    </source>
</evidence>
<dbReference type="AlphaFoldDB" id="A0A8D8M5N1"/>
<keyword evidence="8 10" id="KW-0030">Aminoacyl-tRNA synthetase</keyword>
<reference evidence="11" key="1">
    <citation type="submission" date="2021-05" db="EMBL/GenBank/DDBJ databases">
        <authorList>
            <person name="Alioto T."/>
            <person name="Alioto T."/>
            <person name="Gomez Garrido J."/>
        </authorList>
    </citation>
    <scope>NUCLEOTIDE SEQUENCE</scope>
</reference>
<protein>
    <recommendedName>
        <fullName evidence="3">tryptophan--tRNA ligase</fullName>
        <ecNumber evidence="3">6.1.1.2</ecNumber>
    </recommendedName>
    <alternativeName>
        <fullName evidence="9">Tryptophanyl-tRNA synthetase</fullName>
    </alternativeName>
</protein>
<evidence type="ECO:0000256" key="2">
    <source>
        <dbReference type="ARBA" id="ARBA00005594"/>
    </source>
</evidence>
<proteinExistence type="inferred from homology"/>